<dbReference type="InterPro" id="IPR015890">
    <property type="entry name" value="Chorismate_C"/>
</dbReference>
<dbReference type="EMBL" id="MAXA01000113">
    <property type="protein sequence ID" value="OHV37389.1"/>
    <property type="molecule type" value="Genomic_DNA"/>
</dbReference>
<evidence type="ECO:0000256" key="1">
    <source>
        <dbReference type="SAM" id="MobiDB-lite"/>
    </source>
</evidence>
<evidence type="ECO:0000313" key="4">
    <source>
        <dbReference type="Proteomes" id="UP000179769"/>
    </source>
</evidence>
<feature type="region of interest" description="Disordered" evidence="1">
    <location>
        <begin position="330"/>
        <end position="358"/>
    </location>
</feature>
<dbReference type="GO" id="GO:0046820">
    <property type="term" value="F:4-amino-4-deoxychorismate synthase activity"/>
    <property type="evidence" value="ECO:0007669"/>
    <property type="project" value="TreeGrafter"/>
</dbReference>
<dbReference type="InterPro" id="IPR019999">
    <property type="entry name" value="Anth_synth_I-like"/>
</dbReference>
<dbReference type="Pfam" id="PF00425">
    <property type="entry name" value="Chorismate_bind"/>
    <property type="match status" value="1"/>
</dbReference>
<keyword evidence="4" id="KW-1185">Reference proteome</keyword>
<dbReference type="Gene3D" id="3.60.120.10">
    <property type="entry name" value="Anthranilate synthase"/>
    <property type="match status" value="1"/>
</dbReference>
<sequence>MLAGGRLATGVVEVHDDLRVLDRGGFWGVVVDFEGRTRCVRFRHVRPAPDVTALAAGPWRGPARTDWATSMDAAAYIAGVHAIRSEIAAGEVYQVNLCRLLSAPTVPGPAGTDLAALATVLAAGNPAPYSVVLDAPEAGVRIVGASPELFLSREGDLVRSGPIKGTGRTVADLRDKDVAENVMIVDLVRNDLGRVARPGSVTVPALCAVERHPGLVHLVSTVQATLAPGVGWAELLAATCPPGSVSGAPKSSALRIIRELEPVARGHYCGGIGWVDADSGRGWLSVGIRTFWLADERIWFGTGAGITWGSDPEAEWRETELKAHRLLALASSPGRDGRTGPSMPPREAARSRRIAAAR</sequence>
<dbReference type="OrthoDB" id="3518032at2"/>
<dbReference type="GO" id="GO:0000162">
    <property type="term" value="P:L-tryptophan biosynthetic process"/>
    <property type="evidence" value="ECO:0007669"/>
    <property type="project" value="TreeGrafter"/>
</dbReference>
<accession>A0A1S1QV10</accession>
<feature type="domain" description="Chorismate-utilising enzyme C-terminal" evidence="2">
    <location>
        <begin position="74"/>
        <end position="322"/>
    </location>
</feature>
<evidence type="ECO:0000259" key="2">
    <source>
        <dbReference type="Pfam" id="PF00425"/>
    </source>
</evidence>
<name>A0A1S1QV10_9ACTN</name>
<dbReference type="PANTHER" id="PTHR11236:SF50">
    <property type="entry name" value="AMINODEOXYCHORISMATE SYNTHASE COMPONENT 1"/>
    <property type="match status" value="1"/>
</dbReference>
<dbReference type="Proteomes" id="UP000179769">
    <property type="component" value="Unassembled WGS sequence"/>
</dbReference>
<evidence type="ECO:0000313" key="3">
    <source>
        <dbReference type="EMBL" id="OHV37389.1"/>
    </source>
</evidence>
<dbReference type="AlphaFoldDB" id="A0A1S1QV10"/>
<dbReference type="PANTHER" id="PTHR11236">
    <property type="entry name" value="AMINOBENZOATE/ANTHRANILATE SYNTHASE"/>
    <property type="match status" value="1"/>
</dbReference>
<reference evidence="4" key="1">
    <citation type="submission" date="2016-07" db="EMBL/GenBank/DDBJ databases">
        <title>Frankia sp. NRRL B-16219 Genome sequencing.</title>
        <authorList>
            <person name="Ghodhbane-Gtari F."/>
            <person name="Swanson E."/>
            <person name="Gueddou A."/>
            <person name="Louati M."/>
            <person name="Nouioui I."/>
            <person name="Hezbri K."/>
            <person name="Abebe-Akele F."/>
            <person name="Simpson S."/>
            <person name="Morris K."/>
            <person name="Thomas K."/>
            <person name="Gtari M."/>
            <person name="Tisa L.S."/>
        </authorList>
    </citation>
    <scope>NUCLEOTIDE SEQUENCE [LARGE SCALE GENOMIC DNA]</scope>
    <source>
        <strain evidence="4">NRRL B-16219</strain>
    </source>
</reference>
<dbReference type="PRINTS" id="PR00095">
    <property type="entry name" value="ANTSNTHASEI"/>
</dbReference>
<dbReference type="InterPro" id="IPR005801">
    <property type="entry name" value="ADC_synthase"/>
</dbReference>
<gene>
    <name evidence="3" type="ORF">BBK14_02945</name>
</gene>
<protein>
    <submittedName>
        <fullName evidence="3">Chloride transporter</fullName>
    </submittedName>
</protein>
<dbReference type="SUPFAM" id="SSF56322">
    <property type="entry name" value="ADC synthase"/>
    <property type="match status" value="1"/>
</dbReference>
<comment type="caution">
    <text evidence="3">The sequence shown here is derived from an EMBL/GenBank/DDBJ whole genome shotgun (WGS) entry which is preliminary data.</text>
</comment>
<organism evidence="3 4">
    <name type="scientific">Parafrankia soli</name>
    <dbReference type="NCBI Taxonomy" id="2599596"/>
    <lineage>
        <taxon>Bacteria</taxon>
        <taxon>Bacillati</taxon>
        <taxon>Actinomycetota</taxon>
        <taxon>Actinomycetes</taxon>
        <taxon>Frankiales</taxon>
        <taxon>Frankiaceae</taxon>
        <taxon>Parafrankia</taxon>
    </lineage>
</organism>
<proteinExistence type="predicted"/>